<dbReference type="AlphaFoldDB" id="A0A1Y6BA04"/>
<organism evidence="1 2">
    <name type="scientific">Pseudobacteriovorax antillogorgiicola</name>
    <dbReference type="NCBI Taxonomy" id="1513793"/>
    <lineage>
        <taxon>Bacteria</taxon>
        <taxon>Pseudomonadati</taxon>
        <taxon>Bdellovibrionota</taxon>
        <taxon>Oligoflexia</taxon>
        <taxon>Oligoflexales</taxon>
        <taxon>Pseudobacteriovoracaceae</taxon>
        <taxon>Pseudobacteriovorax</taxon>
    </lineage>
</organism>
<dbReference type="RefSeq" id="WP_132314612.1">
    <property type="nucleotide sequence ID" value="NZ_FWZT01000001.1"/>
</dbReference>
<dbReference type="Proteomes" id="UP000192907">
    <property type="component" value="Unassembled WGS sequence"/>
</dbReference>
<dbReference type="OrthoDB" id="9967553at2"/>
<gene>
    <name evidence="1" type="ORF">SAMN06296036_101265</name>
</gene>
<sequence>MSVPKTQQQRKRRLCYWDSQKKSVGAVKLNFERHLRFLPEFDLVTLKALDDEKFAPCDLLIISAEDIPSEDFSQWLQGINKRIVNQGQIWTPALIFSETDFVDLSSEIHDFADNNWYFDILNPLHLESMPIRVANLLRIHDHLHELWRYKDQLDTMQEQINEIEKRLNV</sequence>
<name>A0A1Y6BA04_9BACT</name>
<dbReference type="EMBL" id="FWZT01000001">
    <property type="protein sequence ID" value="SME89485.1"/>
    <property type="molecule type" value="Genomic_DNA"/>
</dbReference>
<dbReference type="STRING" id="1513793.SAMN06296036_101265"/>
<accession>A0A1Y6BA04</accession>
<proteinExistence type="predicted"/>
<protein>
    <submittedName>
        <fullName evidence="1">Uncharacterized protein</fullName>
    </submittedName>
</protein>
<reference evidence="2" key="1">
    <citation type="submission" date="2017-04" db="EMBL/GenBank/DDBJ databases">
        <authorList>
            <person name="Varghese N."/>
            <person name="Submissions S."/>
        </authorList>
    </citation>
    <scope>NUCLEOTIDE SEQUENCE [LARGE SCALE GENOMIC DNA]</scope>
    <source>
        <strain evidence="2">RKEM611</strain>
    </source>
</reference>
<evidence type="ECO:0000313" key="1">
    <source>
        <dbReference type="EMBL" id="SME89485.1"/>
    </source>
</evidence>
<keyword evidence="2" id="KW-1185">Reference proteome</keyword>
<evidence type="ECO:0000313" key="2">
    <source>
        <dbReference type="Proteomes" id="UP000192907"/>
    </source>
</evidence>